<dbReference type="AlphaFoldDB" id="A0A919FRE0"/>
<dbReference type="GeneID" id="95353594"/>
<evidence type="ECO:0000313" key="1">
    <source>
        <dbReference type="EMBL" id="GHH71030.1"/>
    </source>
</evidence>
<reference evidence="1" key="1">
    <citation type="journal article" date="2014" name="Int. J. Syst. Evol. Microbiol.">
        <title>Complete genome sequence of Corynebacterium casei LMG S-19264T (=DSM 44701T), isolated from a smear-ripened cheese.</title>
        <authorList>
            <consortium name="US DOE Joint Genome Institute (JGI-PGF)"/>
            <person name="Walter F."/>
            <person name="Albersmeier A."/>
            <person name="Kalinowski J."/>
            <person name="Ruckert C."/>
        </authorList>
    </citation>
    <scope>NUCLEOTIDE SEQUENCE</scope>
    <source>
        <strain evidence="1">JCM 4646</strain>
    </source>
</reference>
<name>A0A919FRE0_9ACTN</name>
<dbReference type="EMBL" id="BNBO01000015">
    <property type="protein sequence ID" value="GHH71030.1"/>
    <property type="molecule type" value="Genomic_DNA"/>
</dbReference>
<keyword evidence="2" id="KW-1185">Reference proteome</keyword>
<evidence type="ECO:0000313" key="2">
    <source>
        <dbReference type="Proteomes" id="UP000617734"/>
    </source>
</evidence>
<accession>A0A919FRE0</accession>
<organism evidence="1 2">
    <name type="scientific">Kitasatospora indigofera</name>
    <dbReference type="NCBI Taxonomy" id="67307"/>
    <lineage>
        <taxon>Bacteria</taxon>
        <taxon>Bacillati</taxon>
        <taxon>Actinomycetota</taxon>
        <taxon>Actinomycetes</taxon>
        <taxon>Kitasatosporales</taxon>
        <taxon>Streptomycetaceae</taxon>
        <taxon>Kitasatospora</taxon>
    </lineage>
</organism>
<dbReference type="RefSeq" id="WP_190211462.1">
    <property type="nucleotide sequence ID" value="NZ_BNBO01000015.1"/>
</dbReference>
<dbReference type="Proteomes" id="UP000617734">
    <property type="component" value="Unassembled WGS sequence"/>
</dbReference>
<gene>
    <name evidence="1" type="ORF">GCM10018781_31540</name>
</gene>
<comment type="caution">
    <text evidence="1">The sequence shown here is derived from an EMBL/GenBank/DDBJ whole genome shotgun (WGS) entry which is preliminary data.</text>
</comment>
<proteinExistence type="predicted"/>
<sequence length="167" mass="16860">MTVFRCARCGARLSEDLTALAAVPAKPAHRHVGGEARRAPSTVPRGHYAVDPDPWGAPYLPLGGREGARPAGRQGLLVGGGSLTSAGPRNTVLVHPEDVMGLEPLPGGENGGGCCGPTGTEGPNRACSCGVRLATLSADCLGPYELHLDPVRVYAVGGAGPPPADVA</sequence>
<protein>
    <submittedName>
        <fullName evidence="1">Uncharacterized protein</fullName>
    </submittedName>
</protein>
<reference evidence="1" key="2">
    <citation type="submission" date="2020-09" db="EMBL/GenBank/DDBJ databases">
        <authorList>
            <person name="Sun Q."/>
            <person name="Ohkuma M."/>
        </authorList>
    </citation>
    <scope>NUCLEOTIDE SEQUENCE</scope>
    <source>
        <strain evidence="1">JCM 4646</strain>
    </source>
</reference>